<feature type="compositionally biased region" description="Low complexity" evidence="1">
    <location>
        <begin position="144"/>
        <end position="154"/>
    </location>
</feature>
<dbReference type="Proteomes" id="UP000266305">
    <property type="component" value="Unassembled WGS sequence"/>
</dbReference>
<evidence type="ECO:0000313" key="4">
    <source>
        <dbReference type="Proteomes" id="UP000266305"/>
    </source>
</evidence>
<name>A0AAX1UM54_CERSP</name>
<dbReference type="AlphaFoldDB" id="A0AAX1UM54"/>
<proteinExistence type="predicted"/>
<reference evidence="3 4" key="1">
    <citation type="submission" date="2018-08" db="EMBL/GenBank/DDBJ databases">
        <title>Draft genome sequence of Rhodobacter sphaeroides FY.</title>
        <authorList>
            <person name="Rayyan A."/>
            <person name="Meyer T.E."/>
            <person name="Kyndt J.A."/>
        </authorList>
    </citation>
    <scope>NUCLEOTIDE SEQUENCE [LARGE SCALE GENOMIC DNA]</scope>
    <source>
        <strain evidence="3 4">FY</strain>
    </source>
</reference>
<evidence type="ECO:0000313" key="3">
    <source>
        <dbReference type="EMBL" id="RHZ96011.1"/>
    </source>
</evidence>
<comment type="caution">
    <text evidence="3">The sequence shown here is derived from an EMBL/GenBank/DDBJ whole genome shotgun (WGS) entry which is preliminary data.</text>
</comment>
<sequence>MRKIAFTASLLALAAAPGFAQSGADGMDPTRPVAPETGTGSIKDISQQTWSDDVRDVFFEDAAMTSLRATDEMEERWAALDPEAKERAVRDCQAYLMDAGSMGGASSGGIGGALTPDADEAGTTGEDLGGADTPAPVPEDTTNASDAPASPGDASVWTQACSFVTSFKPQ</sequence>
<evidence type="ECO:0000256" key="2">
    <source>
        <dbReference type="SAM" id="SignalP"/>
    </source>
</evidence>
<accession>A0AAX1UM54</accession>
<feature type="chain" id="PRO_5043634528" evidence="2">
    <location>
        <begin position="21"/>
        <end position="170"/>
    </location>
</feature>
<evidence type="ECO:0000256" key="1">
    <source>
        <dbReference type="SAM" id="MobiDB-lite"/>
    </source>
</evidence>
<protein>
    <submittedName>
        <fullName evidence="3">Uncharacterized protein</fullName>
    </submittedName>
</protein>
<gene>
    <name evidence="3" type="ORF">D1114_07755</name>
</gene>
<dbReference type="RefSeq" id="WP_118999782.1">
    <property type="nucleotide sequence ID" value="NZ_QWGP01000006.1"/>
</dbReference>
<keyword evidence="2" id="KW-0732">Signal</keyword>
<feature type="region of interest" description="Disordered" evidence="1">
    <location>
        <begin position="20"/>
        <end position="47"/>
    </location>
</feature>
<organism evidence="3 4">
    <name type="scientific">Cereibacter sphaeroides</name>
    <name type="common">Rhodobacter sphaeroides</name>
    <dbReference type="NCBI Taxonomy" id="1063"/>
    <lineage>
        <taxon>Bacteria</taxon>
        <taxon>Pseudomonadati</taxon>
        <taxon>Pseudomonadota</taxon>
        <taxon>Alphaproteobacteria</taxon>
        <taxon>Rhodobacterales</taxon>
        <taxon>Paracoccaceae</taxon>
        <taxon>Cereibacter</taxon>
    </lineage>
</organism>
<feature type="region of interest" description="Disordered" evidence="1">
    <location>
        <begin position="107"/>
        <end position="154"/>
    </location>
</feature>
<feature type="signal peptide" evidence="2">
    <location>
        <begin position="1"/>
        <end position="20"/>
    </location>
</feature>
<feature type="compositionally biased region" description="Polar residues" evidence="1">
    <location>
        <begin position="38"/>
        <end position="47"/>
    </location>
</feature>
<dbReference type="EMBL" id="QWGP01000006">
    <property type="protein sequence ID" value="RHZ96011.1"/>
    <property type="molecule type" value="Genomic_DNA"/>
</dbReference>